<evidence type="ECO:0000313" key="3">
    <source>
        <dbReference type="Proteomes" id="UP000717585"/>
    </source>
</evidence>
<dbReference type="Proteomes" id="UP000717585">
    <property type="component" value="Unassembled WGS sequence"/>
</dbReference>
<feature type="compositionally biased region" description="Polar residues" evidence="1">
    <location>
        <begin position="8"/>
        <end position="23"/>
    </location>
</feature>
<evidence type="ECO:0000313" key="2">
    <source>
        <dbReference type="EMBL" id="KAG9396299.1"/>
    </source>
</evidence>
<proteinExistence type="predicted"/>
<organism evidence="2 3">
    <name type="scientific">Carpediemonas membranifera</name>
    <dbReference type="NCBI Taxonomy" id="201153"/>
    <lineage>
        <taxon>Eukaryota</taxon>
        <taxon>Metamonada</taxon>
        <taxon>Carpediemonas-like organisms</taxon>
        <taxon>Carpediemonas</taxon>
    </lineage>
</organism>
<dbReference type="SUPFAM" id="SSF82171">
    <property type="entry name" value="DPP6 N-terminal domain-like"/>
    <property type="match status" value="1"/>
</dbReference>
<dbReference type="AlphaFoldDB" id="A0A8J6B9X7"/>
<protein>
    <submittedName>
        <fullName evidence="2">Uncharacterized protein</fullName>
    </submittedName>
</protein>
<feature type="region of interest" description="Disordered" evidence="1">
    <location>
        <begin position="1"/>
        <end position="37"/>
    </location>
</feature>
<evidence type="ECO:0000256" key="1">
    <source>
        <dbReference type="SAM" id="MobiDB-lite"/>
    </source>
</evidence>
<gene>
    <name evidence="2" type="ORF">J8273_2030</name>
</gene>
<dbReference type="EMBL" id="JAHDYR010000006">
    <property type="protein sequence ID" value="KAG9396299.1"/>
    <property type="molecule type" value="Genomic_DNA"/>
</dbReference>
<reference evidence="2" key="1">
    <citation type="submission" date="2021-05" db="EMBL/GenBank/DDBJ databases">
        <title>A free-living protist that lacks canonical eukaryotic 1 DNA replication and segregation systems.</title>
        <authorList>
            <person name="Salas-Leiva D.E."/>
            <person name="Tromer E.C."/>
            <person name="Curtis B.A."/>
            <person name="Jerlstrom-Hultqvist J."/>
            <person name="Kolisko M."/>
            <person name="Yi Z."/>
            <person name="Salas-Leiva J.S."/>
            <person name="Gallot-Lavallee L."/>
            <person name="Kops G.J.P.L."/>
            <person name="Archibald J.M."/>
            <person name="Simpson A.G.B."/>
            <person name="Roger A.J."/>
        </authorList>
    </citation>
    <scope>NUCLEOTIDE SEQUENCE</scope>
    <source>
        <strain evidence="2">BICM</strain>
    </source>
</reference>
<comment type="caution">
    <text evidence="2">The sequence shown here is derived from an EMBL/GenBank/DDBJ whole genome shotgun (WGS) entry which is preliminary data.</text>
</comment>
<accession>A0A8J6B9X7</accession>
<sequence length="305" mass="32228">MACPLRLSQATSRAQDAHTSTYSARGPLSRCPSRRHSLRCPRQHCPVSSYWPRSCPMRHEARSHILSAHATGLCLSAPKSSSSDDSFVPVELTGARMLSVHKNSTLVAVARISGVRVVDLDTSNASYLPVRAHIAAFSPDGSMIAMATASGVWLHSLRTARRSFFPTQRPITAMVWIESALVMAEHECTTLEVAVANPKTLVLSPIGGLGLQPVALGGAVLGGAVTNLVYADKVLHVTAGIRAGGRAHASLISMVVSIDAVPRGVVIRAGGTTDRVWGDVVPQLSAAPGVLCYLLDGEVMSVDEL</sequence>
<name>A0A8J6B9X7_9EUKA</name>
<keyword evidence="3" id="KW-1185">Reference proteome</keyword>